<evidence type="ECO:0000256" key="2">
    <source>
        <dbReference type="ARBA" id="ARBA00022525"/>
    </source>
</evidence>
<dbReference type="NCBIfam" id="TIGR03934">
    <property type="entry name" value="TQXA_dom"/>
    <property type="match status" value="1"/>
</dbReference>
<sequence>MGVENPFSYDAFDDRNNDDFIVNPNIYAKHYYIKKSPNNQVVYCFNAQKKSPNESYDDGENIVPDFNHGVVKYNKIIDPDSLYKYAQNPRVSGADLANKVSRVIHGGYPNSKVNAVGLTSTQLKAATQLAVYYYTDSAEITNDGLKAFGHGFDVLAKDGDTENKIKAYTQALIEYAEKETTSYRYDFYVSNNGHFQNLIGTSYDDSDLHYVIAMEDESEGGTTPDPGTPEPEKPKSANIFFSKQDVLGDELKGASLQIIDTKTDKVIKEWVSDGSTTTFKLSEGNYKLVETAAPKGYKIATEINFAVDKSGKVTADKGSLKTSTGNNVIVMVDDYKETKISFSKTDILGNELPNAELQIIDKSNDKVVQKWTSGDKPQKIELKPGKYEFVETAAPKGYKIATSIEFEITTDGKVVANKDSLKTEGSENIITMVDDYKKSHIFFSKQDILGKELPGAKLQIKNKETNEVVEEWTSSDAPNTFSLKPGSYEFVETAAPKGYKIATSIDFEITADGEIKANDKSLKTVGSSKILVMVDDYKESKIFFSKQDILGKELAGAKLQIKEKATGKVVEEWTSSDAPNTFSLKPGSYEFVETAAPKGYKIATSIDFEITADGEIKANDKSLKTVGSSKILVMVDDYKESKIFFSKQDILGKELAGAKLQIKEKATGKVVEEWTSSDAPNTFSLKPGKYEFVETVAPKGYKIATSIDFEITKEGEIIADKASLKTIGSNKILVMVDEYETSEHPKDKDHKPNDKDHKPNDKEDKSSDKGKDKSEKDKPSTKDKDKPSTKDKDKPSTKDKDKPSTKDKDKTTEVVDKDKESKEKDKDKPQNKENLIVRTLKGAPKTGVISNLAFYSVAIISSSVGLYLTRKKK</sequence>
<comment type="similarity">
    <text evidence="1">Belongs to the serine-aspartate repeat-containing protein (SDr) family.</text>
</comment>
<keyword evidence="9" id="KW-1185">Reference proteome</keyword>
<evidence type="ECO:0000256" key="1">
    <source>
        <dbReference type="ARBA" id="ARBA00007257"/>
    </source>
</evidence>
<evidence type="ECO:0000313" key="9">
    <source>
        <dbReference type="Proteomes" id="UP001198374"/>
    </source>
</evidence>
<feature type="domain" description="SpaA-like prealbumin fold" evidence="7">
    <location>
        <begin position="339"/>
        <end position="416"/>
    </location>
</feature>
<feature type="domain" description="SpaA-like prealbumin fold" evidence="7">
    <location>
        <begin position="441"/>
        <end position="519"/>
    </location>
</feature>
<keyword evidence="5" id="KW-1133">Transmembrane helix</keyword>
<comment type="caution">
    <text evidence="8">The sequence shown here is derived from an EMBL/GenBank/DDBJ whole genome shotgun (WGS) entry which is preliminary data.</text>
</comment>
<proteinExistence type="inferred from homology"/>
<organism evidence="8 9">
    <name type="scientific">Anaerococcus degeneri</name>
    <dbReference type="NCBI Taxonomy" id="361500"/>
    <lineage>
        <taxon>Bacteria</taxon>
        <taxon>Bacillati</taxon>
        <taxon>Bacillota</taxon>
        <taxon>Tissierellia</taxon>
        <taxon>Tissierellales</taxon>
        <taxon>Peptoniphilaceae</taxon>
        <taxon>Anaerococcus</taxon>
    </lineage>
</organism>
<evidence type="ECO:0000259" key="6">
    <source>
        <dbReference type="Pfam" id="PF08341"/>
    </source>
</evidence>
<dbReference type="InterPro" id="IPR013552">
    <property type="entry name" value="Thioester_dom"/>
</dbReference>
<dbReference type="RefSeq" id="WP_209774386.1">
    <property type="nucleotide sequence ID" value="NZ_JAGGLO010000006.1"/>
</dbReference>
<keyword evidence="2" id="KW-0964">Secreted</keyword>
<dbReference type="Pfam" id="PF08341">
    <property type="entry name" value="TED"/>
    <property type="match status" value="1"/>
</dbReference>
<feature type="transmembrane region" description="Helical" evidence="5">
    <location>
        <begin position="848"/>
        <end position="868"/>
    </location>
</feature>
<feature type="region of interest" description="Disordered" evidence="4">
    <location>
        <begin position="217"/>
        <end position="236"/>
    </location>
</feature>
<evidence type="ECO:0000256" key="5">
    <source>
        <dbReference type="SAM" id="Phobius"/>
    </source>
</evidence>
<dbReference type="NCBIfam" id="NF012162">
    <property type="entry name" value="surf_Nterm_1"/>
    <property type="match status" value="1"/>
</dbReference>
<dbReference type="Proteomes" id="UP001198374">
    <property type="component" value="Unassembled WGS sequence"/>
</dbReference>
<evidence type="ECO:0000256" key="3">
    <source>
        <dbReference type="ARBA" id="ARBA00022729"/>
    </source>
</evidence>
<keyword evidence="5" id="KW-0472">Membrane</keyword>
<dbReference type="PANTHER" id="PTHR36108:SF13">
    <property type="entry name" value="COLOSSIN-B-RELATED"/>
    <property type="match status" value="1"/>
</dbReference>
<dbReference type="InterPro" id="IPR023849">
    <property type="entry name" value="TQXA_dom"/>
</dbReference>
<evidence type="ECO:0000313" key="8">
    <source>
        <dbReference type="EMBL" id="MCA2095780.1"/>
    </source>
</evidence>
<dbReference type="InterPro" id="IPR013783">
    <property type="entry name" value="Ig-like_fold"/>
</dbReference>
<gene>
    <name evidence="8" type="ORF">LDJ82_02415</name>
</gene>
<dbReference type="Gene3D" id="2.30.30.670">
    <property type="entry name" value="Thioester domain"/>
    <property type="match status" value="1"/>
</dbReference>
<dbReference type="PANTHER" id="PTHR36108">
    <property type="entry name" value="COLOSSIN-B-RELATED"/>
    <property type="match status" value="1"/>
</dbReference>
<feature type="domain" description="SpaA-like prealbumin fold" evidence="7">
    <location>
        <begin position="239"/>
        <end position="315"/>
    </location>
</feature>
<dbReference type="EMBL" id="JAIWIY010000001">
    <property type="protein sequence ID" value="MCA2095780.1"/>
    <property type="molecule type" value="Genomic_DNA"/>
</dbReference>
<keyword evidence="5" id="KW-0812">Transmembrane</keyword>
<name>A0ABS7YWH4_9FIRM</name>
<evidence type="ECO:0000259" key="7">
    <source>
        <dbReference type="Pfam" id="PF17802"/>
    </source>
</evidence>
<dbReference type="Gene3D" id="2.60.40.10">
    <property type="entry name" value="Immunoglobulins"/>
    <property type="match status" value="5"/>
</dbReference>
<evidence type="ECO:0000256" key="4">
    <source>
        <dbReference type="SAM" id="MobiDB-lite"/>
    </source>
</evidence>
<dbReference type="Gene3D" id="1.10.150.480">
    <property type="match status" value="1"/>
</dbReference>
<protein>
    <submittedName>
        <fullName evidence="8">Thioester-forming surface-anchored protein</fullName>
    </submittedName>
</protein>
<accession>A0ABS7YWH4</accession>
<feature type="region of interest" description="Disordered" evidence="4">
    <location>
        <begin position="741"/>
        <end position="834"/>
    </location>
</feature>
<feature type="domain" description="SpaA-like prealbumin fold" evidence="7">
    <location>
        <begin position="642"/>
        <end position="717"/>
    </location>
</feature>
<feature type="compositionally biased region" description="Basic and acidic residues" evidence="4">
    <location>
        <begin position="741"/>
        <end position="831"/>
    </location>
</feature>
<dbReference type="Pfam" id="PF17802">
    <property type="entry name" value="SpaA"/>
    <property type="match status" value="5"/>
</dbReference>
<feature type="domain" description="Thioester" evidence="6">
    <location>
        <begin position="41"/>
        <end position="177"/>
    </location>
</feature>
<reference evidence="9" key="1">
    <citation type="submission" date="2023-07" db="EMBL/GenBank/DDBJ databases">
        <title>FDA dAtabase for Regulatory Grade micrObial Sequences (FDA-ARGOS): Supporting development and validation of Infectious Disease Dx tests.</title>
        <authorList>
            <person name="Sproer C."/>
            <person name="Gronow S."/>
            <person name="Severitt S."/>
            <person name="Schroder I."/>
            <person name="Tallon L."/>
            <person name="Sadzewicz L."/>
            <person name="Zhao X."/>
            <person name="Boylan J."/>
            <person name="Ott S."/>
            <person name="Bowen H."/>
            <person name="Vavikolanu K."/>
            <person name="Hazen T."/>
            <person name="Aluvathingal J."/>
            <person name="Nadendla S."/>
            <person name="Lowell S."/>
            <person name="Myers T."/>
            <person name="Yan Y."/>
        </authorList>
    </citation>
    <scope>NUCLEOTIDE SEQUENCE [LARGE SCALE GENOMIC DNA]</scope>
    <source>
        <strain evidence="9">FDAARGOS_1538</strain>
    </source>
</reference>
<feature type="domain" description="SpaA-like prealbumin fold" evidence="7">
    <location>
        <begin position="541"/>
        <end position="620"/>
    </location>
</feature>
<keyword evidence="3" id="KW-0732">Signal</keyword>
<dbReference type="InterPro" id="IPR041033">
    <property type="entry name" value="SpaA_PFL_dom_1"/>
</dbReference>